<reference evidence="1" key="2">
    <citation type="submission" date="2023-01" db="EMBL/GenBank/DDBJ databases">
        <title>Draft genome sequence of Algimonas ampicilliniresistens strain NBRC 108219.</title>
        <authorList>
            <person name="Sun Q."/>
            <person name="Mori K."/>
        </authorList>
    </citation>
    <scope>NUCLEOTIDE SEQUENCE</scope>
    <source>
        <strain evidence="1">NBRC 108219</strain>
    </source>
</reference>
<keyword evidence="2" id="KW-1185">Reference proteome</keyword>
<evidence type="ECO:0000313" key="1">
    <source>
        <dbReference type="EMBL" id="GLQ24765.1"/>
    </source>
</evidence>
<gene>
    <name evidence="1" type="ORF">GCM10007853_26390</name>
</gene>
<organism evidence="1 2">
    <name type="scientific">Algimonas ampicilliniresistens</name>
    <dbReference type="NCBI Taxonomy" id="1298735"/>
    <lineage>
        <taxon>Bacteria</taxon>
        <taxon>Pseudomonadati</taxon>
        <taxon>Pseudomonadota</taxon>
        <taxon>Alphaproteobacteria</taxon>
        <taxon>Maricaulales</taxon>
        <taxon>Robiginitomaculaceae</taxon>
        <taxon>Algimonas</taxon>
    </lineage>
</organism>
<name>A0ABQ5VBE8_9PROT</name>
<protein>
    <recommendedName>
        <fullName evidence="3">Alpha/beta hydrolase</fullName>
    </recommendedName>
</protein>
<accession>A0ABQ5VBE8</accession>
<dbReference type="EMBL" id="BSNK01000002">
    <property type="protein sequence ID" value="GLQ24765.1"/>
    <property type="molecule type" value="Genomic_DNA"/>
</dbReference>
<evidence type="ECO:0008006" key="3">
    <source>
        <dbReference type="Google" id="ProtNLM"/>
    </source>
</evidence>
<comment type="caution">
    <text evidence="1">The sequence shown here is derived from an EMBL/GenBank/DDBJ whole genome shotgun (WGS) entry which is preliminary data.</text>
</comment>
<dbReference type="Proteomes" id="UP001161391">
    <property type="component" value="Unassembled WGS sequence"/>
</dbReference>
<sequence>MTVRTFPNANHNLHVSQTGGFEEMISILGSHEMAPGYYDAILEWLDTVAADK</sequence>
<proteinExistence type="predicted"/>
<reference evidence="1" key="1">
    <citation type="journal article" date="2014" name="Int. J. Syst. Evol. Microbiol.">
        <title>Complete genome of a new Firmicutes species belonging to the dominant human colonic microbiota ('Ruminococcus bicirculans') reveals two chromosomes and a selective capacity to utilize plant glucans.</title>
        <authorList>
            <consortium name="NISC Comparative Sequencing Program"/>
            <person name="Wegmann U."/>
            <person name="Louis P."/>
            <person name="Goesmann A."/>
            <person name="Henrissat B."/>
            <person name="Duncan S.H."/>
            <person name="Flint H.J."/>
        </authorList>
    </citation>
    <scope>NUCLEOTIDE SEQUENCE</scope>
    <source>
        <strain evidence="1">NBRC 108219</strain>
    </source>
</reference>
<evidence type="ECO:0000313" key="2">
    <source>
        <dbReference type="Proteomes" id="UP001161391"/>
    </source>
</evidence>
<dbReference type="RefSeq" id="WP_284391570.1">
    <property type="nucleotide sequence ID" value="NZ_BSNK01000002.1"/>
</dbReference>